<dbReference type="InterPro" id="IPR000847">
    <property type="entry name" value="LysR_HTH_N"/>
</dbReference>
<keyword evidence="3" id="KW-0238">DNA-binding</keyword>
<evidence type="ECO:0000259" key="5">
    <source>
        <dbReference type="PROSITE" id="PS50931"/>
    </source>
</evidence>
<evidence type="ECO:0000256" key="3">
    <source>
        <dbReference type="ARBA" id="ARBA00023125"/>
    </source>
</evidence>
<dbReference type="Gene3D" id="3.40.190.290">
    <property type="match status" value="1"/>
</dbReference>
<dbReference type="SUPFAM" id="SSF53850">
    <property type="entry name" value="Periplasmic binding protein-like II"/>
    <property type="match status" value="1"/>
</dbReference>
<dbReference type="Pfam" id="PF03466">
    <property type="entry name" value="LysR_substrate"/>
    <property type="match status" value="1"/>
</dbReference>
<evidence type="ECO:0000313" key="7">
    <source>
        <dbReference type="Proteomes" id="UP000472380"/>
    </source>
</evidence>
<dbReference type="EMBL" id="VJNE01000007">
    <property type="protein sequence ID" value="MZG27873.1"/>
    <property type="molecule type" value="Genomic_DNA"/>
</dbReference>
<dbReference type="PANTHER" id="PTHR30346">
    <property type="entry name" value="TRANSCRIPTIONAL DUAL REGULATOR HCAR-RELATED"/>
    <property type="match status" value="1"/>
</dbReference>
<dbReference type="Pfam" id="PF00126">
    <property type="entry name" value="HTH_1"/>
    <property type="match status" value="1"/>
</dbReference>
<dbReference type="PROSITE" id="PS50931">
    <property type="entry name" value="HTH_LYSR"/>
    <property type="match status" value="1"/>
</dbReference>
<comment type="caution">
    <text evidence="6">The sequence shown here is derived from an EMBL/GenBank/DDBJ whole genome shotgun (WGS) entry which is preliminary data.</text>
</comment>
<gene>
    <name evidence="6" type="ORF">FM068_04620</name>
</gene>
<proteinExistence type="inferred from homology"/>
<keyword evidence="2" id="KW-0805">Transcription regulation</keyword>
<reference evidence="6 7" key="1">
    <citation type="submission" date="2019-07" db="EMBL/GenBank/DDBJ databases">
        <title>Draft genome sequence of Adlercreutzia equolifaciens IPLA 37004, a human intestinal strain that does not produces equol from daidzein.</title>
        <authorList>
            <person name="Vazquez L."/>
            <person name="Florez A.B."/>
            <person name="Mayo B."/>
        </authorList>
    </citation>
    <scope>NUCLEOTIDE SEQUENCE [LARGE SCALE GENOMIC DNA]</scope>
    <source>
        <strain evidence="6 7">IPLA 37004</strain>
    </source>
</reference>
<organism evidence="6 7">
    <name type="scientific">Adlercreutzia equolifaciens</name>
    <dbReference type="NCBI Taxonomy" id="446660"/>
    <lineage>
        <taxon>Bacteria</taxon>
        <taxon>Bacillati</taxon>
        <taxon>Actinomycetota</taxon>
        <taxon>Coriobacteriia</taxon>
        <taxon>Eggerthellales</taxon>
        <taxon>Eggerthellaceae</taxon>
        <taxon>Adlercreutzia</taxon>
    </lineage>
</organism>
<accession>A0A6L8Q3G6</accession>
<protein>
    <submittedName>
        <fullName evidence="6">LysR family transcriptional regulator</fullName>
    </submittedName>
</protein>
<dbReference type="GO" id="GO:0032993">
    <property type="term" value="C:protein-DNA complex"/>
    <property type="evidence" value="ECO:0007669"/>
    <property type="project" value="TreeGrafter"/>
</dbReference>
<keyword evidence="4" id="KW-0804">Transcription</keyword>
<evidence type="ECO:0000256" key="2">
    <source>
        <dbReference type="ARBA" id="ARBA00023015"/>
    </source>
</evidence>
<dbReference type="Gene3D" id="1.10.10.10">
    <property type="entry name" value="Winged helix-like DNA-binding domain superfamily/Winged helix DNA-binding domain"/>
    <property type="match status" value="1"/>
</dbReference>
<dbReference type="InterPro" id="IPR036390">
    <property type="entry name" value="WH_DNA-bd_sf"/>
</dbReference>
<dbReference type="PANTHER" id="PTHR30346:SF29">
    <property type="entry name" value="LYSR SUBSTRATE-BINDING"/>
    <property type="match status" value="1"/>
</dbReference>
<dbReference type="CDD" id="cd05466">
    <property type="entry name" value="PBP2_LTTR_substrate"/>
    <property type="match status" value="1"/>
</dbReference>
<dbReference type="GO" id="GO:0003677">
    <property type="term" value="F:DNA binding"/>
    <property type="evidence" value="ECO:0007669"/>
    <property type="project" value="UniProtKB-KW"/>
</dbReference>
<evidence type="ECO:0000256" key="4">
    <source>
        <dbReference type="ARBA" id="ARBA00023163"/>
    </source>
</evidence>
<dbReference type="SUPFAM" id="SSF46785">
    <property type="entry name" value="Winged helix' DNA-binding domain"/>
    <property type="match status" value="1"/>
</dbReference>
<evidence type="ECO:0000313" key="6">
    <source>
        <dbReference type="EMBL" id="MZG27873.1"/>
    </source>
</evidence>
<dbReference type="GO" id="GO:0003700">
    <property type="term" value="F:DNA-binding transcription factor activity"/>
    <property type="evidence" value="ECO:0007669"/>
    <property type="project" value="InterPro"/>
</dbReference>
<comment type="similarity">
    <text evidence="1">Belongs to the LysR transcriptional regulatory family.</text>
</comment>
<sequence length="331" mass="37295">MRAFHRIGLLRREARRAALADRSRMARGGAMDIQQIKYFSRVYEMRSFTQAADSLFISRQALRKSVARLAREMGEPLFENRGNVLFPTSAADLLFSASRPVLSAFAQMEAELNLGKLKSQGIVRFGQSVEASDVMTSGEMRQVIDFSSTSELVTKGMRFTEANCVELRQQILEGDLDYASLIATVVNESLFDYDTAIGGRIHIAVSTDDPLAEKSFIRIEDLEGRPFTSQGAGFDVHDRLVEATEERGVKLNIVCTRSGLHNRLEMVQTGVTLTYAYRDLRFPRVAPDVVCIPLEESPMKWFYCTIAKKGLGDPYLLRFFSGKEDFVLWKD</sequence>
<feature type="domain" description="HTH lysR-type" evidence="5">
    <location>
        <begin position="31"/>
        <end position="88"/>
    </location>
</feature>
<name>A0A6L8Q3G6_9ACTN</name>
<dbReference type="InterPro" id="IPR005119">
    <property type="entry name" value="LysR_subst-bd"/>
</dbReference>
<dbReference type="Proteomes" id="UP000472380">
    <property type="component" value="Unassembled WGS sequence"/>
</dbReference>
<dbReference type="AlphaFoldDB" id="A0A6L8Q3G6"/>
<dbReference type="InterPro" id="IPR036388">
    <property type="entry name" value="WH-like_DNA-bd_sf"/>
</dbReference>
<evidence type="ECO:0000256" key="1">
    <source>
        <dbReference type="ARBA" id="ARBA00009437"/>
    </source>
</evidence>